<dbReference type="RefSeq" id="WP_122238780.1">
    <property type="nucleotide sequence ID" value="NZ_RDQM01000011.1"/>
</dbReference>
<evidence type="ECO:0000313" key="5">
    <source>
        <dbReference type="Proteomes" id="UP000267521"/>
    </source>
</evidence>
<evidence type="ECO:0000256" key="1">
    <source>
        <dbReference type="ARBA" id="ARBA00005523"/>
    </source>
</evidence>
<feature type="signal peptide" evidence="3">
    <location>
        <begin position="1"/>
        <end position="21"/>
    </location>
</feature>
<dbReference type="SUPFAM" id="SSF47175">
    <property type="entry name" value="Cytochromes"/>
    <property type="match status" value="1"/>
</dbReference>
<dbReference type="GO" id="GO:0009055">
    <property type="term" value="F:electron transfer activity"/>
    <property type="evidence" value="ECO:0007669"/>
    <property type="project" value="InterPro"/>
</dbReference>
<dbReference type="Gene3D" id="1.20.120.10">
    <property type="entry name" value="Cytochrome c/b562"/>
    <property type="match status" value="1"/>
</dbReference>
<proteinExistence type="inferred from homology"/>
<dbReference type="GO" id="GO:0042597">
    <property type="term" value="C:periplasmic space"/>
    <property type="evidence" value="ECO:0007669"/>
    <property type="project" value="InterPro"/>
</dbReference>
<keyword evidence="2 3" id="KW-0732">Signal</keyword>
<gene>
    <name evidence="4" type="ORF">EBQ26_09515</name>
</gene>
<dbReference type="InterPro" id="IPR009155">
    <property type="entry name" value="Cyt_b562"/>
</dbReference>
<dbReference type="AlphaFoldDB" id="A0A3M6Q0G6"/>
<evidence type="ECO:0000256" key="3">
    <source>
        <dbReference type="SAM" id="SignalP"/>
    </source>
</evidence>
<dbReference type="EMBL" id="RDQM01000011">
    <property type="protein sequence ID" value="RMW96767.1"/>
    <property type="molecule type" value="Genomic_DNA"/>
</dbReference>
<comment type="caution">
    <text evidence="4">The sequence shown here is derived from an EMBL/GenBank/DDBJ whole genome shotgun (WGS) entry which is preliminary data.</text>
</comment>
<comment type="similarity">
    <text evidence="1">Belongs to the cytochrome b562 family.</text>
</comment>
<protein>
    <recommendedName>
        <fullName evidence="6">Soluble cytochrome b562</fullName>
    </recommendedName>
</protein>
<accession>A0A3M6Q0G6</accession>
<reference evidence="4 5" key="1">
    <citation type="submission" date="2018-10" db="EMBL/GenBank/DDBJ databases">
        <title>Comamonadaceae CDC group NO-1 genome sequencing and assembly.</title>
        <authorList>
            <person name="Bernier A.-M."/>
            <person name="Bernard K."/>
        </authorList>
    </citation>
    <scope>NUCLEOTIDE SEQUENCE [LARGE SCALE GENOMIC DNA]</scope>
    <source>
        <strain evidence="4 5">NML970147</strain>
    </source>
</reference>
<organism evidence="4 5">
    <name type="scientific">Allofranklinella schreckenbergeri</name>
    <dbReference type="NCBI Taxonomy" id="1076744"/>
    <lineage>
        <taxon>Bacteria</taxon>
        <taxon>Pseudomonadati</taxon>
        <taxon>Pseudomonadota</taxon>
        <taxon>Betaproteobacteria</taxon>
        <taxon>Burkholderiales</taxon>
        <taxon>Comamonadaceae</taxon>
        <taxon>Allofranklinella</taxon>
    </lineage>
</organism>
<dbReference type="GO" id="GO:0005506">
    <property type="term" value="F:iron ion binding"/>
    <property type="evidence" value="ECO:0007669"/>
    <property type="project" value="InterPro"/>
</dbReference>
<evidence type="ECO:0008006" key="6">
    <source>
        <dbReference type="Google" id="ProtNLM"/>
    </source>
</evidence>
<evidence type="ECO:0000256" key="2">
    <source>
        <dbReference type="ARBA" id="ARBA00022729"/>
    </source>
</evidence>
<dbReference type="GO" id="GO:0020037">
    <property type="term" value="F:heme binding"/>
    <property type="evidence" value="ECO:0007669"/>
    <property type="project" value="InterPro"/>
</dbReference>
<sequence>MKAQTLIASLCAALLSSAALASDPAATPNTTTLPAAHITDSSMDLNKTMKNMGRHFKALNQASDILAASADVDALLTYTSQAEALGLSLPDTDAAKLTAEQKAAYLQGMQAMRERVIALQTAIQHKRAEEAKKILNQINEIRKNGHNRFGI</sequence>
<feature type="chain" id="PRO_5018138727" description="Soluble cytochrome b562" evidence="3">
    <location>
        <begin position="22"/>
        <end position="151"/>
    </location>
</feature>
<dbReference type="InterPro" id="IPR010980">
    <property type="entry name" value="Cyt_c/b562"/>
</dbReference>
<name>A0A3M6Q0G6_9BURK</name>
<dbReference type="Pfam" id="PF07361">
    <property type="entry name" value="Cytochrom_B562"/>
    <property type="match status" value="1"/>
</dbReference>
<evidence type="ECO:0000313" key="4">
    <source>
        <dbReference type="EMBL" id="RMW96767.1"/>
    </source>
</evidence>
<dbReference type="Proteomes" id="UP000267521">
    <property type="component" value="Unassembled WGS sequence"/>
</dbReference>
<dbReference type="GO" id="GO:0022900">
    <property type="term" value="P:electron transport chain"/>
    <property type="evidence" value="ECO:0007669"/>
    <property type="project" value="InterPro"/>
</dbReference>